<reference evidence="1 2" key="2">
    <citation type="submission" date="2019-01" db="EMBL/GenBank/DDBJ databases">
        <title>A chromosome length genome reference of the Java medaka (oryzias javanicus).</title>
        <authorList>
            <person name="Herpin A."/>
            <person name="Takehana Y."/>
            <person name="Naruse K."/>
            <person name="Ansai S."/>
            <person name="Kawaguchi M."/>
        </authorList>
    </citation>
    <scope>NUCLEOTIDE SEQUENCE [LARGE SCALE GENOMIC DNA]</scope>
    <source>
        <strain evidence="1">RS831</strain>
        <tissue evidence="1">Whole body</tissue>
    </source>
</reference>
<protein>
    <submittedName>
        <fullName evidence="1">Uncharacterized protein</fullName>
    </submittedName>
</protein>
<reference evidence="1 2" key="1">
    <citation type="submission" date="2018-11" db="EMBL/GenBank/DDBJ databases">
        <authorList>
            <person name="Lopez-Roques C."/>
            <person name="Donnadieu C."/>
            <person name="Bouchez O."/>
            <person name="Klopp C."/>
            <person name="Cabau C."/>
            <person name="Zahm M."/>
        </authorList>
    </citation>
    <scope>NUCLEOTIDE SEQUENCE [LARGE SCALE GENOMIC DNA]</scope>
    <source>
        <strain evidence="1">RS831</strain>
        <tissue evidence="1">Whole body</tissue>
    </source>
</reference>
<accession>A0A437DHS3</accession>
<keyword evidence="2" id="KW-1185">Reference proteome</keyword>
<organism evidence="1 2">
    <name type="scientific">Oryzias javanicus</name>
    <name type="common">Javanese ricefish</name>
    <name type="synonym">Aplocheilus javanicus</name>
    <dbReference type="NCBI Taxonomy" id="123683"/>
    <lineage>
        <taxon>Eukaryota</taxon>
        <taxon>Metazoa</taxon>
        <taxon>Chordata</taxon>
        <taxon>Craniata</taxon>
        <taxon>Vertebrata</taxon>
        <taxon>Euteleostomi</taxon>
        <taxon>Actinopterygii</taxon>
        <taxon>Neopterygii</taxon>
        <taxon>Teleostei</taxon>
        <taxon>Neoteleostei</taxon>
        <taxon>Acanthomorphata</taxon>
        <taxon>Ovalentaria</taxon>
        <taxon>Atherinomorphae</taxon>
        <taxon>Beloniformes</taxon>
        <taxon>Adrianichthyidae</taxon>
        <taxon>Oryziinae</taxon>
        <taxon>Oryzias</taxon>
    </lineage>
</organism>
<proteinExistence type="predicted"/>
<evidence type="ECO:0000313" key="1">
    <source>
        <dbReference type="EMBL" id="RVE74609.1"/>
    </source>
</evidence>
<gene>
    <name evidence="1" type="ORF">OJAV_G00023810</name>
</gene>
<name>A0A437DHS3_ORYJA</name>
<dbReference type="Proteomes" id="UP000283210">
    <property type="component" value="Chromosome 3"/>
</dbReference>
<sequence>MKPQTHSKWKCILSVYELTEGVNSTIMEHFEERKRAICNVCMVQYRRWAGSCSCCFFRLNRDRETWDFIN</sequence>
<evidence type="ECO:0000313" key="2">
    <source>
        <dbReference type="Proteomes" id="UP000283210"/>
    </source>
</evidence>
<dbReference type="AlphaFoldDB" id="A0A437DHS3"/>
<dbReference type="EMBL" id="CM012439">
    <property type="protein sequence ID" value="RVE74609.1"/>
    <property type="molecule type" value="Genomic_DNA"/>
</dbReference>